<reference evidence="2 3" key="1">
    <citation type="journal article" date="2022" name="G3 (Bethesda)">
        <title>Enemy or ally: a genomic approach to elucidate the lifestyle of Phyllosticta citrichinaensis.</title>
        <authorList>
            <person name="Buijs V.A."/>
            <person name="Groenewald J.Z."/>
            <person name="Haridas S."/>
            <person name="LaButti K.M."/>
            <person name="Lipzen A."/>
            <person name="Martin F.M."/>
            <person name="Barry K."/>
            <person name="Grigoriev I.V."/>
            <person name="Crous P.W."/>
            <person name="Seidl M.F."/>
        </authorList>
    </citation>
    <scope>NUCLEOTIDE SEQUENCE [LARGE SCALE GENOMIC DNA]</scope>
    <source>
        <strain evidence="2 3">CBS 129764</strain>
    </source>
</reference>
<proteinExistence type="predicted"/>
<accession>A0ABR1XGI7</accession>
<keyword evidence="3" id="KW-1185">Reference proteome</keyword>
<comment type="caution">
    <text evidence="2">The sequence shown here is derived from an EMBL/GenBank/DDBJ whole genome shotgun (WGS) entry which is preliminary data.</text>
</comment>
<dbReference type="EMBL" id="JBBWUH010000012">
    <property type="protein sequence ID" value="KAK8153683.1"/>
    <property type="molecule type" value="Genomic_DNA"/>
</dbReference>
<protein>
    <submittedName>
        <fullName evidence="2">Uncharacterized protein</fullName>
    </submittedName>
</protein>
<sequence length="215" mass="23115">MGFLLYYRPGCFGPPVVFFRLRASASVSPGSSGSLMRGRIPPDLWPCFEPVPFQKLPNGAAISSSICQKYPALCICMQSCKTSRCASLRARLLRHGAASRAKTTMDLKKVLVAAVDIGLSGAPCIASKVARLGRRPALSSARISPHARRPGVSQDGDDLVPSPMPTAGQTQVCVHLFCICCDHDSSRSRPWGHLFCSLTMSRCRFSGVGVSVDMQ</sequence>
<name>A0ABR1XGI7_9PEZI</name>
<evidence type="ECO:0000313" key="3">
    <source>
        <dbReference type="Proteomes" id="UP001456524"/>
    </source>
</evidence>
<evidence type="ECO:0000313" key="2">
    <source>
        <dbReference type="EMBL" id="KAK8153683.1"/>
    </source>
</evidence>
<organism evidence="2 3">
    <name type="scientific">Phyllosticta citrichinensis</name>
    <dbReference type="NCBI Taxonomy" id="1130410"/>
    <lineage>
        <taxon>Eukaryota</taxon>
        <taxon>Fungi</taxon>
        <taxon>Dikarya</taxon>
        <taxon>Ascomycota</taxon>
        <taxon>Pezizomycotina</taxon>
        <taxon>Dothideomycetes</taxon>
        <taxon>Dothideomycetes incertae sedis</taxon>
        <taxon>Botryosphaeriales</taxon>
        <taxon>Phyllostictaceae</taxon>
        <taxon>Phyllosticta</taxon>
    </lineage>
</organism>
<evidence type="ECO:0000256" key="1">
    <source>
        <dbReference type="SAM" id="MobiDB-lite"/>
    </source>
</evidence>
<gene>
    <name evidence="2" type="ORF">IWX90DRAFT_74217</name>
</gene>
<feature type="region of interest" description="Disordered" evidence="1">
    <location>
        <begin position="140"/>
        <end position="161"/>
    </location>
</feature>
<dbReference type="Proteomes" id="UP001456524">
    <property type="component" value="Unassembled WGS sequence"/>
</dbReference>